<organism evidence="2 3">
    <name type="scientific">Flavimaribacter sediminis</name>
    <dbReference type="NCBI Taxonomy" id="2865987"/>
    <lineage>
        <taxon>Bacteria</taxon>
        <taxon>Pseudomonadati</taxon>
        <taxon>Pseudomonadota</taxon>
        <taxon>Alphaproteobacteria</taxon>
        <taxon>Hyphomicrobiales</taxon>
        <taxon>Rhizobiaceae</taxon>
        <taxon>Flavimaribacter</taxon>
    </lineage>
</organism>
<sequence length="210" mass="22367">MQPNMKTFLEERRRVLAALAGVAGSLLFTGGARAEDSVGKVGLLSGRATAVRGSLDVALEKGSELEIGDLVKTDVRTIVELLLGQRTTIRLGESAELLIDSFVMNMRGSFDLMQGAMFFDRPEDEPRSDVMIRTVFGRLGVRGTRFFAGPNRGVFAVFVERGAVVVAAGGETVTLGPGDGVNIPEPGAPPEDVVQWGQGRIDEVYASVGL</sequence>
<dbReference type="EMBL" id="JAICBX010000001">
    <property type="protein sequence ID" value="MBW8635628.1"/>
    <property type="molecule type" value="Genomic_DNA"/>
</dbReference>
<dbReference type="AlphaFoldDB" id="A0AAE2ZFH8"/>
<keyword evidence="3" id="KW-1185">Reference proteome</keyword>
<dbReference type="RefSeq" id="WP_220226358.1">
    <property type="nucleotide sequence ID" value="NZ_JAICBX010000001.1"/>
</dbReference>
<evidence type="ECO:0000259" key="1">
    <source>
        <dbReference type="Pfam" id="PF04773"/>
    </source>
</evidence>
<name>A0AAE2ZFH8_9HYPH</name>
<protein>
    <submittedName>
        <fullName evidence="2">FecR family protein</fullName>
    </submittedName>
</protein>
<proteinExistence type="predicted"/>
<reference evidence="2" key="1">
    <citation type="submission" date="2021-08" db="EMBL/GenBank/DDBJ databases">
        <title>Hoeflea bacterium WL0058 sp. nov., isolated from the sediment.</title>
        <authorList>
            <person name="Wang L."/>
            <person name="Zhang D."/>
        </authorList>
    </citation>
    <scope>NUCLEOTIDE SEQUENCE</scope>
    <source>
        <strain evidence="2">WL0058</strain>
    </source>
</reference>
<dbReference type="Pfam" id="PF04773">
    <property type="entry name" value="FecR"/>
    <property type="match status" value="1"/>
</dbReference>
<dbReference type="InterPro" id="IPR006860">
    <property type="entry name" value="FecR"/>
</dbReference>
<feature type="domain" description="FecR protein" evidence="1">
    <location>
        <begin position="70"/>
        <end position="164"/>
    </location>
</feature>
<accession>A0AAE2ZFH8</accession>
<dbReference type="PANTHER" id="PTHR38731:SF3">
    <property type="entry name" value="BLL6125 PROTEIN"/>
    <property type="match status" value="1"/>
</dbReference>
<comment type="caution">
    <text evidence="2">The sequence shown here is derived from an EMBL/GenBank/DDBJ whole genome shotgun (WGS) entry which is preliminary data.</text>
</comment>
<dbReference type="Proteomes" id="UP001196509">
    <property type="component" value="Unassembled WGS sequence"/>
</dbReference>
<dbReference type="PANTHER" id="PTHR38731">
    <property type="entry name" value="LIPL45-RELATED LIPOPROTEIN-RELATED"/>
    <property type="match status" value="1"/>
</dbReference>
<evidence type="ECO:0000313" key="2">
    <source>
        <dbReference type="EMBL" id="MBW8635628.1"/>
    </source>
</evidence>
<gene>
    <name evidence="2" type="ORF">K1W69_00395</name>
</gene>
<dbReference type="Gene3D" id="2.60.120.1440">
    <property type="match status" value="1"/>
</dbReference>
<evidence type="ECO:0000313" key="3">
    <source>
        <dbReference type="Proteomes" id="UP001196509"/>
    </source>
</evidence>